<gene>
    <name evidence="1" type="ORF">AQUCO_05400025v1</name>
</gene>
<evidence type="ECO:0008006" key="3">
    <source>
        <dbReference type="Google" id="ProtNLM"/>
    </source>
</evidence>
<name>A0A2G5CH89_AQUCA</name>
<evidence type="ECO:0000313" key="2">
    <source>
        <dbReference type="Proteomes" id="UP000230069"/>
    </source>
</evidence>
<dbReference type="InParanoid" id="A0A2G5CH89"/>
<dbReference type="AlphaFoldDB" id="A0A2G5CH89"/>
<keyword evidence="2" id="KW-1185">Reference proteome</keyword>
<accession>A0A2G5CH89</accession>
<dbReference type="OrthoDB" id="7130006at2759"/>
<dbReference type="Proteomes" id="UP000230069">
    <property type="component" value="Unassembled WGS sequence"/>
</dbReference>
<reference evidence="1 2" key="1">
    <citation type="submission" date="2017-09" db="EMBL/GenBank/DDBJ databases">
        <title>WGS assembly of Aquilegia coerulea Goldsmith.</title>
        <authorList>
            <person name="Hodges S."/>
            <person name="Kramer E."/>
            <person name="Nordborg M."/>
            <person name="Tomkins J."/>
            <person name="Borevitz J."/>
            <person name="Derieg N."/>
            <person name="Yan J."/>
            <person name="Mihaltcheva S."/>
            <person name="Hayes R.D."/>
            <person name="Rokhsar D."/>
        </authorList>
    </citation>
    <scope>NUCLEOTIDE SEQUENCE [LARGE SCALE GENOMIC DNA]</scope>
    <source>
        <strain evidence="2">cv. Goldsmith</strain>
    </source>
</reference>
<dbReference type="EMBL" id="KZ305071">
    <property type="protein sequence ID" value="PIA30644.1"/>
    <property type="molecule type" value="Genomic_DNA"/>
</dbReference>
<dbReference type="SUPFAM" id="SSF53474">
    <property type="entry name" value="alpha/beta-Hydrolases"/>
    <property type="match status" value="1"/>
</dbReference>
<sequence>MDCSSPVVFLHGFPEIWYSRRYQMIVVANAVFRAIAPHCRVLVDDLLALLDFFNISNPKAFLVAKDFGVRPAYHFALIHPEKEPGRAEADFGRFDVKTVVRNIYILFSGCELPVSKEDPEIMDLVLPSTPLPSWFTEADLANYASLYEKSGFRTALAILWSNVHIPAILSEKDYAFRFPGMAEYKWTSKRIRSDLDITYLPEGTHFVQEQFPDQVNQLILTFLNKHI</sequence>
<dbReference type="Gene3D" id="3.40.50.1820">
    <property type="entry name" value="alpha/beta hydrolase"/>
    <property type="match status" value="2"/>
</dbReference>
<evidence type="ECO:0000313" key="1">
    <source>
        <dbReference type="EMBL" id="PIA30644.1"/>
    </source>
</evidence>
<protein>
    <recommendedName>
        <fullName evidence="3">AB hydrolase-1 domain-containing protein</fullName>
    </recommendedName>
</protein>
<dbReference type="PANTHER" id="PTHR43329">
    <property type="entry name" value="EPOXIDE HYDROLASE"/>
    <property type="match status" value="1"/>
</dbReference>
<dbReference type="InterPro" id="IPR029058">
    <property type="entry name" value="AB_hydrolase_fold"/>
</dbReference>
<organism evidence="1 2">
    <name type="scientific">Aquilegia coerulea</name>
    <name type="common">Rocky mountain columbine</name>
    <dbReference type="NCBI Taxonomy" id="218851"/>
    <lineage>
        <taxon>Eukaryota</taxon>
        <taxon>Viridiplantae</taxon>
        <taxon>Streptophyta</taxon>
        <taxon>Embryophyta</taxon>
        <taxon>Tracheophyta</taxon>
        <taxon>Spermatophyta</taxon>
        <taxon>Magnoliopsida</taxon>
        <taxon>Ranunculales</taxon>
        <taxon>Ranunculaceae</taxon>
        <taxon>Thalictroideae</taxon>
        <taxon>Aquilegia</taxon>
    </lineage>
</organism>
<dbReference type="STRING" id="218851.A0A2G5CH89"/>
<proteinExistence type="predicted"/>